<keyword evidence="2 9" id="KW-0813">Transport</keyword>
<evidence type="ECO:0000313" key="12">
    <source>
        <dbReference type="EMBL" id="AZA13265.1"/>
    </source>
</evidence>
<dbReference type="Proteomes" id="UP000269019">
    <property type="component" value="Chromosome"/>
</dbReference>
<feature type="compositionally biased region" description="Polar residues" evidence="10">
    <location>
        <begin position="250"/>
        <end position="282"/>
    </location>
</feature>
<feature type="region of interest" description="Disordered" evidence="10">
    <location>
        <begin position="206"/>
        <end position="311"/>
    </location>
</feature>
<feature type="compositionally biased region" description="Polar residues" evidence="10">
    <location>
        <begin position="293"/>
        <end position="305"/>
    </location>
</feature>
<evidence type="ECO:0000256" key="6">
    <source>
        <dbReference type="ARBA" id="ARBA00022989"/>
    </source>
</evidence>
<keyword evidence="13" id="KW-1185">Reference proteome</keyword>
<dbReference type="GO" id="GO:0008320">
    <property type="term" value="F:protein transmembrane transporter activity"/>
    <property type="evidence" value="ECO:0007669"/>
    <property type="project" value="UniProtKB-UniRule"/>
</dbReference>
<dbReference type="KEGG" id="ccho:CCHOA_04280"/>
<evidence type="ECO:0000256" key="2">
    <source>
        <dbReference type="ARBA" id="ARBA00022448"/>
    </source>
</evidence>
<protein>
    <recommendedName>
        <fullName evidence="9">Sec-independent protein translocase protein TatB</fullName>
    </recommendedName>
</protein>
<dbReference type="Gene3D" id="1.20.5.3310">
    <property type="match status" value="1"/>
</dbReference>
<evidence type="ECO:0000256" key="8">
    <source>
        <dbReference type="ARBA" id="ARBA00023136"/>
    </source>
</evidence>
<dbReference type="AlphaFoldDB" id="A0A3G6J597"/>
<accession>A0A3G6J597</accession>
<comment type="subunit">
    <text evidence="9">The Tat system comprises two distinct complexes: a TatABC complex, containing multiple copies of TatA, TatB and TatC subunits, and a separate TatA complex, containing only TatA subunits. Substrates initially bind to the TatABC complex, which probably triggers association of the separate TatA complex to form the active translocon.</text>
</comment>
<feature type="transmembrane region" description="Helical" evidence="11">
    <location>
        <begin position="76"/>
        <end position="99"/>
    </location>
</feature>
<dbReference type="PRINTS" id="PR01506">
    <property type="entry name" value="TATBPROTEIN"/>
</dbReference>
<evidence type="ECO:0000256" key="11">
    <source>
        <dbReference type="SAM" id="Phobius"/>
    </source>
</evidence>
<evidence type="ECO:0000256" key="10">
    <source>
        <dbReference type="SAM" id="MobiDB-lite"/>
    </source>
</evidence>
<sequence>MHLEASPSRLPQQSRRLSHNTPAWWSAIRIDAVCCADGGGGENRCRYLTSHRAADGSHRTVCNGKKFHRRPSPYRLLVVFSSLGWGEIFVVLIAGLIIIGPERLPAVVTDVKAAIIAARRAINNVKQELDSELGSEFQEFVQPIGELAKLRAMGPKAAITKTLLDGDDSIFAAFDPKTVMNEQPTAGQAQRQRAQQTGKPIETAAVETTRVQRQSTTAQLASQPTNATPQQPSLPQTGTGQNLPAAPATGTRNSDEQATTVAALNQQLSGFPAGSSTTSQDQRPAPQPVKPAQESNPSQPPQSAQRFDDVI</sequence>
<name>A0A3G6J597_9CORY</name>
<evidence type="ECO:0000256" key="9">
    <source>
        <dbReference type="HAMAP-Rule" id="MF_00237"/>
    </source>
</evidence>
<keyword evidence="6 9" id="KW-1133">Transmembrane helix</keyword>
<evidence type="ECO:0000256" key="7">
    <source>
        <dbReference type="ARBA" id="ARBA00023010"/>
    </source>
</evidence>
<evidence type="ECO:0000256" key="5">
    <source>
        <dbReference type="ARBA" id="ARBA00022927"/>
    </source>
</evidence>
<comment type="similarity">
    <text evidence="9">Belongs to the TatB family.</text>
</comment>
<keyword evidence="5 9" id="KW-0653">Protein transport</keyword>
<dbReference type="NCBIfam" id="TIGR01410">
    <property type="entry name" value="tatB"/>
    <property type="match status" value="1"/>
</dbReference>
<comment type="function">
    <text evidence="9">Part of the twin-arginine translocation (Tat) system that transports large folded proteins containing a characteristic twin-arginine motif in their signal peptide across membranes. Together with TatC, TatB is part of a receptor directly interacting with Tat signal peptides. TatB may form an oligomeric binding site that transiently accommodates folded Tat precursor proteins before their translocation.</text>
</comment>
<evidence type="ECO:0000313" key="13">
    <source>
        <dbReference type="Proteomes" id="UP000269019"/>
    </source>
</evidence>
<keyword evidence="7 9" id="KW-0811">Translocation</keyword>
<organism evidence="12 13">
    <name type="scientific">Corynebacterium choanae</name>
    <dbReference type="NCBI Taxonomy" id="1862358"/>
    <lineage>
        <taxon>Bacteria</taxon>
        <taxon>Bacillati</taxon>
        <taxon>Actinomycetota</taxon>
        <taxon>Actinomycetes</taxon>
        <taxon>Mycobacteriales</taxon>
        <taxon>Corynebacteriaceae</taxon>
        <taxon>Corynebacterium</taxon>
    </lineage>
</organism>
<dbReference type="EMBL" id="CP033896">
    <property type="protein sequence ID" value="AZA13265.1"/>
    <property type="molecule type" value="Genomic_DNA"/>
</dbReference>
<gene>
    <name evidence="9 12" type="primary">tatB</name>
    <name evidence="12" type="ORF">CCHOA_04280</name>
</gene>
<proteinExistence type="inferred from homology"/>
<dbReference type="GO" id="GO:0043953">
    <property type="term" value="P:protein transport by the Tat complex"/>
    <property type="evidence" value="ECO:0007669"/>
    <property type="project" value="UniProtKB-UniRule"/>
</dbReference>
<keyword evidence="8 9" id="KW-0472">Membrane</keyword>
<keyword evidence="3 9" id="KW-1003">Cell membrane</keyword>
<dbReference type="InterPro" id="IPR003369">
    <property type="entry name" value="TatA/B/E"/>
</dbReference>
<reference evidence="12 13" key="1">
    <citation type="submission" date="2018-11" db="EMBL/GenBank/DDBJ databases">
        <authorList>
            <person name="Kleinhagauer T."/>
            <person name="Glaeser S.P."/>
            <person name="Spergser J."/>
            <person name="Ruckert C."/>
            <person name="Kaempfer P."/>
            <person name="Busse H.-J."/>
        </authorList>
    </citation>
    <scope>NUCLEOTIDE SEQUENCE [LARGE SCALE GENOMIC DNA]</scope>
    <source>
        <strain evidence="12 13">200CH</strain>
    </source>
</reference>
<dbReference type="Pfam" id="PF02416">
    <property type="entry name" value="TatA_B_E"/>
    <property type="match status" value="1"/>
</dbReference>
<dbReference type="HAMAP" id="MF_00237">
    <property type="entry name" value="TatB"/>
    <property type="match status" value="1"/>
</dbReference>
<evidence type="ECO:0000256" key="1">
    <source>
        <dbReference type="ARBA" id="ARBA00004167"/>
    </source>
</evidence>
<keyword evidence="4 9" id="KW-0812">Transmembrane</keyword>
<dbReference type="GO" id="GO:0033281">
    <property type="term" value="C:TAT protein transport complex"/>
    <property type="evidence" value="ECO:0007669"/>
    <property type="project" value="UniProtKB-UniRule"/>
</dbReference>
<evidence type="ECO:0000256" key="4">
    <source>
        <dbReference type="ARBA" id="ARBA00022692"/>
    </source>
</evidence>
<feature type="compositionally biased region" description="Polar residues" evidence="10">
    <location>
        <begin position="209"/>
        <end position="242"/>
    </location>
</feature>
<comment type="subcellular location">
    <subcellularLocation>
        <location evidence="9">Cell membrane</location>
        <topology evidence="9">Single-pass membrane protein</topology>
    </subcellularLocation>
    <subcellularLocation>
        <location evidence="1">Membrane</location>
        <topology evidence="1">Single-pass membrane protein</topology>
    </subcellularLocation>
</comment>
<dbReference type="InterPro" id="IPR018448">
    <property type="entry name" value="TatB"/>
</dbReference>
<evidence type="ECO:0000256" key="3">
    <source>
        <dbReference type="ARBA" id="ARBA00022475"/>
    </source>
</evidence>